<evidence type="ECO:0000313" key="1">
    <source>
        <dbReference type="EMBL" id="GIY30192.1"/>
    </source>
</evidence>
<name>A0AAV4SCS6_CAEEX</name>
<accession>A0AAV4SCS6</accession>
<dbReference type="Proteomes" id="UP001054945">
    <property type="component" value="Unassembled WGS sequence"/>
</dbReference>
<reference evidence="1 2" key="1">
    <citation type="submission" date="2021-06" db="EMBL/GenBank/DDBJ databases">
        <title>Caerostris extrusa draft genome.</title>
        <authorList>
            <person name="Kono N."/>
            <person name="Arakawa K."/>
        </authorList>
    </citation>
    <scope>NUCLEOTIDE SEQUENCE [LARGE SCALE GENOMIC DNA]</scope>
</reference>
<evidence type="ECO:0000313" key="2">
    <source>
        <dbReference type="Proteomes" id="UP001054945"/>
    </source>
</evidence>
<dbReference type="EMBL" id="BPLR01009187">
    <property type="protein sequence ID" value="GIY30192.1"/>
    <property type="molecule type" value="Genomic_DNA"/>
</dbReference>
<proteinExistence type="predicted"/>
<keyword evidence="2" id="KW-1185">Reference proteome</keyword>
<dbReference type="AlphaFoldDB" id="A0AAV4SCS6"/>
<protein>
    <submittedName>
        <fullName evidence="1">Uncharacterized protein</fullName>
    </submittedName>
</protein>
<sequence length="77" mass="8179">MLGEGIEKADSLANSAAEEDVSHCGTLTFGEISSLAKIKMSKLSKTPSPTTLGILLGNREDLSNLDRDSIRLLFLAS</sequence>
<gene>
    <name evidence="1" type="ORF">CEXT_228181</name>
</gene>
<comment type="caution">
    <text evidence="1">The sequence shown here is derived from an EMBL/GenBank/DDBJ whole genome shotgun (WGS) entry which is preliminary data.</text>
</comment>
<organism evidence="1 2">
    <name type="scientific">Caerostris extrusa</name>
    <name type="common">Bark spider</name>
    <name type="synonym">Caerostris bankana</name>
    <dbReference type="NCBI Taxonomy" id="172846"/>
    <lineage>
        <taxon>Eukaryota</taxon>
        <taxon>Metazoa</taxon>
        <taxon>Ecdysozoa</taxon>
        <taxon>Arthropoda</taxon>
        <taxon>Chelicerata</taxon>
        <taxon>Arachnida</taxon>
        <taxon>Araneae</taxon>
        <taxon>Araneomorphae</taxon>
        <taxon>Entelegynae</taxon>
        <taxon>Araneoidea</taxon>
        <taxon>Araneidae</taxon>
        <taxon>Caerostris</taxon>
    </lineage>
</organism>